<evidence type="ECO:0000313" key="4">
    <source>
        <dbReference type="EMBL" id="KAL0170965.1"/>
    </source>
</evidence>
<dbReference type="GO" id="GO:0008270">
    <property type="term" value="F:zinc ion binding"/>
    <property type="evidence" value="ECO:0007669"/>
    <property type="project" value="UniProtKB-KW"/>
</dbReference>
<dbReference type="InterPro" id="IPR021109">
    <property type="entry name" value="Peptidase_aspartic_dom_sf"/>
</dbReference>
<evidence type="ECO:0000313" key="5">
    <source>
        <dbReference type="Proteomes" id="UP001529510"/>
    </source>
</evidence>
<name>A0ABD0PB84_CIRMR</name>
<sequence>ECKWNEEAQWDMFLHGLADRVQKEIYALDLPANLNGLIDLALRVDSRLSRAERRGLSARLPPGEGIPPRASGHDAISPHDEHEPMQVGRARLSREEKERRRSRGLCLYCGAPGHYAFNCPVPLSPLTDPIAVNALNGQTLPKITFVTKPVTLTVSGNHSESIPFYILDSPLAPVVLGHPWLIKHNPRIDWQLQSEKAVDVSNVPVEYLDLKEVFSKSRAASLPPHRPYDCAIELLP</sequence>
<dbReference type="SUPFAM" id="SSF57756">
    <property type="entry name" value="Retrovirus zinc finger-like domains"/>
    <property type="match status" value="1"/>
</dbReference>
<protein>
    <recommendedName>
        <fullName evidence="3">CCHC-type domain-containing protein</fullName>
    </recommendedName>
</protein>
<dbReference type="AlphaFoldDB" id="A0ABD0PB84"/>
<dbReference type="InterPro" id="IPR032567">
    <property type="entry name" value="RTL1-rel"/>
</dbReference>
<dbReference type="InterPro" id="IPR036875">
    <property type="entry name" value="Znf_CCHC_sf"/>
</dbReference>
<proteinExistence type="predicted"/>
<dbReference type="Proteomes" id="UP001529510">
    <property type="component" value="Unassembled WGS sequence"/>
</dbReference>
<keyword evidence="5" id="KW-1185">Reference proteome</keyword>
<keyword evidence="1" id="KW-0479">Metal-binding</keyword>
<reference evidence="4 5" key="1">
    <citation type="submission" date="2024-05" db="EMBL/GenBank/DDBJ databases">
        <title>Genome sequencing and assembly of Indian major carp, Cirrhinus mrigala (Hamilton, 1822).</title>
        <authorList>
            <person name="Mohindra V."/>
            <person name="Chowdhury L.M."/>
            <person name="Lal K."/>
            <person name="Jena J.K."/>
        </authorList>
    </citation>
    <scope>NUCLEOTIDE SEQUENCE [LARGE SCALE GENOMIC DNA]</scope>
    <source>
        <strain evidence="4">CM1030</strain>
        <tissue evidence="4">Blood</tissue>
    </source>
</reference>
<dbReference type="CDD" id="cd00303">
    <property type="entry name" value="retropepsin_like"/>
    <property type="match status" value="1"/>
</dbReference>
<dbReference type="SMART" id="SM00343">
    <property type="entry name" value="ZnF_C2HC"/>
    <property type="match status" value="1"/>
</dbReference>
<dbReference type="InterPro" id="IPR001878">
    <property type="entry name" value="Znf_CCHC"/>
</dbReference>
<dbReference type="PANTHER" id="PTHR15503:SF36">
    <property type="entry name" value="RETROTRANSPOSON GAG-LIKE PROTEIN 5"/>
    <property type="match status" value="1"/>
</dbReference>
<gene>
    <name evidence="4" type="ORF">M9458_035561</name>
</gene>
<dbReference type="PANTHER" id="PTHR15503">
    <property type="entry name" value="LDOC1 RELATED"/>
    <property type="match status" value="1"/>
</dbReference>
<feature type="domain" description="CCHC-type" evidence="3">
    <location>
        <begin position="106"/>
        <end position="120"/>
    </location>
</feature>
<comment type="caution">
    <text evidence="4">The sequence shown here is derived from an EMBL/GenBank/DDBJ whole genome shotgun (WGS) entry which is preliminary data.</text>
</comment>
<evidence type="ECO:0000259" key="3">
    <source>
        <dbReference type="PROSITE" id="PS50158"/>
    </source>
</evidence>
<dbReference type="PROSITE" id="PS50158">
    <property type="entry name" value="ZF_CCHC"/>
    <property type="match status" value="1"/>
</dbReference>
<dbReference type="EMBL" id="JAMKFB020000017">
    <property type="protein sequence ID" value="KAL0170965.1"/>
    <property type="molecule type" value="Genomic_DNA"/>
</dbReference>
<dbReference type="Gene3D" id="4.10.60.10">
    <property type="entry name" value="Zinc finger, CCHC-type"/>
    <property type="match status" value="1"/>
</dbReference>
<feature type="region of interest" description="Disordered" evidence="2">
    <location>
        <begin position="55"/>
        <end position="96"/>
    </location>
</feature>
<feature type="non-terminal residue" evidence="4">
    <location>
        <position position="236"/>
    </location>
</feature>
<evidence type="ECO:0000256" key="1">
    <source>
        <dbReference type="PROSITE-ProRule" id="PRU00047"/>
    </source>
</evidence>
<accession>A0ABD0PB84</accession>
<keyword evidence="1" id="KW-0862">Zinc</keyword>
<keyword evidence="1" id="KW-0863">Zinc-finger</keyword>
<evidence type="ECO:0000256" key="2">
    <source>
        <dbReference type="SAM" id="MobiDB-lite"/>
    </source>
</evidence>
<feature type="non-terminal residue" evidence="4">
    <location>
        <position position="1"/>
    </location>
</feature>
<dbReference type="Gene3D" id="2.40.70.10">
    <property type="entry name" value="Acid Proteases"/>
    <property type="match status" value="1"/>
</dbReference>
<organism evidence="4 5">
    <name type="scientific">Cirrhinus mrigala</name>
    <name type="common">Mrigala</name>
    <dbReference type="NCBI Taxonomy" id="683832"/>
    <lineage>
        <taxon>Eukaryota</taxon>
        <taxon>Metazoa</taxon>
        <taxon>Chordata</taxon>
        <taxon>Craniata</taxon>
        <taxon>Vertebrata</taxon>
        <taxon>Euteleostomi</taxon>
        <taxon>Actinopterygii</taxon>
        <taxon>Neopterygii</taxon>
        <taxon>Teleostei</taxon>
        <taxon>Ostariophysi</taxon>
        <taxon>Cypriniformes</taxon>
        <taxon>Cyprinidae</taxon>
        <taxon>Labeoninae</taxon>
        <taxon>Labeonini</taxon>
        <taxon>Cirrhinus</taxon>
    </lineage>
</organism>